<evidence type="ECO:0000313" key="8">
    <source>
        <dbReference type="Proteomes" id="UP000663882"/>
    </source>
</evidence>
<dbReference type="Proteomes" id="UP000663864">
    <property type="component" value="Unassembled WGS sequence"/>
</dbReference>
<accession>A0A815H189</accession>
<evidence type="ECO:0000313" key="1">
    <source>
        <dbReference type="EMBL" id="CAF1284168.1"/>
    </source>
</evidence>
<dbReference type="EMBL" id="CAJNOT010003730">
    <property type="protein sequence ID" value="CAF1397750.1"/>
    <property type="molecule type" value="Genomic_DNA"/>
</dbReference>
<gene>
    <name evidence="6" type="ORF">JBS370_LOCUS31503</name>
    <name evidence="5" type="ORF">JXQ802_LOCUS44452</name>
    <name evidence="1" type="ORF">PYM288_LOCUS29042</name>
    <name evidence="2" type="ORF">RFH988_LOCUS32047</name>
    <name evidence="4" type="ORF">SEV965_LOCUS33649</name>
    <name evidence="3" type="ORF">ZHD862_LOCUS32962</name>
</gene>
<sequence length="79" mass="8834">MFDPKPTKVRGGKGLIWDNIAILLRYLLMLLFNNSLDVALHLSFLFHIVTLLVRTASLTLRASTCDLVINILDSLCTCS</sequence>
<dbReference type="Proteomes" id="UP000663882">
    <property type="component" value="Unassembled WGS sequence"/>
</dbReference>
<dbReference type="Proteomes" id="UP000663854">
    <property type="component" value="Unassembled WGS sequence"/>
</dbReference>
<dbReference type="Proteomes" id="UP000663889">
    <property type="component" value="Unassembled WGS sequence"/>
</dbReference>
<name>A0A815H189_9BILA</name>
<evidence type="ECO:0000313" key="7">
    <source>
        <dbReference type="Proteomes" id="UP000663870"/>
    </source>
</evidence>
<keyword evidence="7" id="KW-1185">Reference proteome</keyword>
<dbReference type="OrthoDB" id="28245at2759"/>
<evidence type="ECO:0000313" key="2">
    <source>
        <dbReference type="EMBL" id="CAF1346096.1"/>
    </source>
</evidence>
<evidence type="ECO:0000313" key="6">
    <source>
        <dbReference type="EMBL" id="CAF4096058.1"/>
    </source>
</evidence>
<comment type="caution">
    <text evidence="2">The sequence shown here is derived from an EMBL/GenBank/DDBJ whole genome shotgun (WGS) entry which is preliminary data.</text>
</comment>
<evidence type="ECO:0000313" key="3">
    <source>
        <dbReference type="EMBL" id="CAF1397750.1"/>
    </source>
</evidence>
<reference evidence="2" key="1">
    <citation type="submission" date="2021-02" db="EMBL/GenBank/DDBJ databases">
        <authorList>
            <person name="Nowell W R."/>
        </authorList>
    </citation>
    <scope>NUCLEOTIDE SEQUENCE</scope>
</reference>
<organism evidence="2 8">
    <name type="scientific">Rotaria sordida</name>
    <dbReference type="NCBI Taxonomy" id="392033"/>
    <lineage>
        <taxon>Eukaryota</taxon>
        <taxon>Metazoa</taxon>
        <taxon>Spiralia</taxon>
        <taxon>Gnathifera</taxon>
        <taxon>Rotifera</taxon>
        <taxon>Eurotatoria</taxon>
        <taxon>Bdelloidea</taxon>
        <taxon>Philodinida</taxon>
        <taxon>Philodinidae</taxon>
        <taxon>Rotaria</taxon>
    </lineage>
</organism>
<dbReference type="EMBL" id="CAJNOU010004664">
    <property type="protein sequence ID" value="CAF1450201.1"/>
    <property type="molecule type" value="Genomic_DNA"/>
</dbReference>
<dbReference type="EMBL" id="CAJOBD010007805">
    <property type="protein sequence ID" value="CAF4096058.1"/>
    <property type="molecule type" value="Genomic_DNA"/>
</dbReference>
<dbReference type="Proteomes" id="UP000663836">
    <property type="component" value="Unassembled WGS sequence"/>
</dbReference>
<dbReference type="Proteomes" id="UP000663870">
    <property type="component" value="Unassembled WGS sequence"/>
</dbReference>
<proteinExistence type="predicted"/>
<dbReference type="EMBL" id="CAJNOO010003600">
    <property type="protein sequence ID" value="CAF1346096.1"/>
    <property type="molecule type" value="Genomic_DNA"/>
</dbReference>
<dbReference type="AlphaFoldDB" id="A0A815H189"/>
<protein>
    <submittedName>
        <fullName evidence="2">Uncharacterized protein</fullName>
    </submittedName>
</protein>
<dbReference type="EMBL" id="CAJNOH010002280">
    <property type="protein sequence ID" value="CAF1284168.1"/>
    <property type="molecule type" value="Genomic_DNA"/>
</dbReference>
<evidence type="ECO:0000313" key="5">
    <source>
        <dbReference type="EMBL" id="CAF1562220.1"/>
    </source>
</evidence>
<dbReference type="EMBL" id="CAJNOL010003429">
    <property type="protein sequence ID" value="CAF1562220.1"/>
    <property type="molecule type" value="Genomic_DNA"/>
</dbReference>
<evidence type="ECO:0000313" key="4">
    <source>
        <dbReference type="EMBL" id="CAF1450201.1"/>
    </source>
</evidence>